<keyword evidence="4" id="KW-1185">Reference proteome</keyword>
<keyword evidence="1" id="KW-1133">Transmembrane helix</keyword>
<dbReference type="RefSeq" id="WP_367886233.1">
    <property type="nucleotide sequence ID" value="NZ_CP130612.1"/>
</dbReference>
<evidence type="ECO:0000256" key="1">
    <source>
        <dbReference type="SAM" id="Phobius"/>
    </source>
</evidence>
<feature type="transmembrane region" description="Helical" evidence="1">
    <location>
        <begin position="40"/>
        <end position="58"/>
    </location>
</feature>
<keyword evidence="1" id="KW-0812">Transmembrane</keyword>
<feature type="transmembrane region" description="Helical" evidence="1">
    <location>
        <begin position="99"/>
        <end position="117"/>
    </location>
</feature>
<sequence length="131" mass="14254">MSQLAEFRRSPLGRAVASAAIFAAFGVTVRYVWGAFDPEMQSWSMVAAAPLLGLVTYLQAVGKPRQLGRFFVGFGILGILFWTVAIAIGTLPVEARIDWFWVAIISAFPAACLVLGFRELRKSSTNTAPTQ</sequence>
<reference evidence="2" key="1">
    <citation type="submission" date="2023-07" db="EMBL/GenBank/DDBJ databases">
        <authorList>
            <person name="Haufschild T."/>
            <person name="Kallscheuer N."/>
            <person name="Hammer J."/>
            <person name="Kohn T."/>
            <person name="Kabuu M."/>
            <person name="Jogler M."/>
            <person name="Wohfarth N."/>
            <person name="Heuer A."/>
            <person name="Rohde M."/>
            <person name="van Teeseling M.C.F."/>
            <person name="Jogler C."/>
        </authorList>
    </citation>
    <scope>NUCLEOTIDE SEQUENCE</scope>
    <source>
        <strain evidence="2">Strain 138</strain>
        <strain evidence="3">Strain 318</strain>
    </source>
</reference>
<gene>
    <name evidence="2" type="ORF">Strain138_002694</name>
    <name evidence="3" type="ORF">Strain318_002694</name>
</gene>
<organism evidence="2">
    <name type="scientific">Pseudogemmatithrix spongiicola</name>
    <dbReference type="NCBI Taxonomy" id="3062599"/>
    <lineage>
        <taxon>Bacteria</taxon>
        <taxon>Pseudomonadati</taxon>
        <taxon>Gemmatimonadota</taxon>
        <taxon>Gemmatimonadia</taxon>
        <taxon>Gemmatimonadales</taxon>
        <taxon>Gemmatimonadaceae</taxon>
        <taxon>Pseudogemmatithrix</taxon>
    </lineage>
</organism>
<dbReference type="Proteomes" id="UP001229955">
    <property type="component" value="Chromosome"/>
</dbReference>
<dbReference type="AlphaFoldDB" id="A0AA49Q623"/>
<dbReference type="KEGG" id="pspc:Strain318_002694"/>
<accession>A0AA49K2S2</accession>
<feature type="transmembrane region" description="Helical" evidence="1">
    <location>
        <begin position="12"/>
        <end position="34"/>
    </location>
</feature>
<protein>
    <recommendedName>
        <fullName evidence="5">Transmembrane protein</fullName>
    </recommendedName>
</protein>
<accession>A0AA49Q623</accession>
<proteinExistence type="predicted"/>
<feature type="transmembrane region" description="Helical" evidence="1">
    <location>
        <begin position="70"/>
        <end position="93"/>
    </location>
</feature>
<name>A0AA49Q623_9BACT</name>
<evidence type="ECO:0000313" key="2">
    <source>
        <dbReference type="EMBL" id="WKW13376.1"/>
    </source>
</evidence>
<evidence type="ECO:0008006" key="5">
    <source>
        <dbReference type="Google" id="ProtNLM"/>
    </source>
</evidence>
<evidence type="ECO:0000313" key="3">
    <source>
        <dbReference type="EMBL" id="WKW16283.1"/>
    </source>
</evidence>
<evidence type="ECO:0000313" key="4">
    <source>
        <dbReference type="Proteomes" id="UP001229955"/>
    </source>
</evidence>
<dbReference type="EMBL" id="CP130613">
    <property type="protein sequence ID" value="WKW16283.1"/>
    <property type="molecule type" value="Genomic_DNA"/>
</dbReference>
<keyword evidence="1" id="KW-0472">Membrane</keyword>
<dbReference type="EMBL" id="CP130612">
    <property type="protein sequence ID" value="WKW13376.1"/>
    <property type="molecule type" value="Genomic_DNA"/>
</dbReference>